<dbReference type="Proteomes" id="UP000800200">
    <property type="component" value="Unassembled WGS sequence"/>
</dbReference>
<gene>
    <name evidence="2" type="ORF">K469DRAFT_586106</name>
</gene>
<reference evidence="2" key="1">
    <citation type="journal article" date="2020" name="Stud. Mycol.">
        <title>101 Dothideomycetes genomes: a test case for predicting lifestyles and emergence of pathogens.</title>
        <authorList>
            <person name="Haridas S."/>
            <person name="Albert R."/>
            <person name="Binder M."/>
            <person name="Bloem J."/>
            <person name="Labutti K."/>
            <person name="Salamov A."/>
            <person name="Andreopoulos B."/>
            <person name="Baker S."/>
            <person name="Barry K."/>
            <person name="Bills G."/>
            <person name="Bluhm B."/>
            <person name="Cannon C."/>
            <person name="Castanera R."/>
            <person name="Culley D."/>
            <person name="Daum C."/>
            <person name="Ezra D."/>
            <person name="Gonzalez J."/>
            <person name="Henrissat B."/>
            <person name="Kuo A."/>
            <person name="Liang C."/>
            <person name="Lipzen A."/>
            <person name="Lutzoni F."/>
            <person name="Magnuson J."/>
            <person name="Mondo S."/>
            <person name="Nolan M."/>
            <person name="Ohm R."/>
            <person name="Pangilinan J."/>
            <person name="Park H.-J."/>
            <person name="Ramirez L."/>
            <person name="Alfaro M."/>
            <person name="Sun H."/>
            <person name="Tritt A."/>
            <person name="Yoshinaga Y."/>
            <person name="Zwiers L.-H."/>
            <person name="Turgeon B."/>
            <person name="Goodwin S."/>
            <person name="Spatafora J."/>
            <person name="Crous P."/>
            <person name="Grigoriev I."/>
        </authorList>
    </citation>
    <scope>NUCLEOTIDE SEQUENCE</scope>
    <source>
        <strain evidence="2">CBS 207.26</strain>
    </source>
</reference>
<dbReference type="AlphaFoldDB" id="A0A6A6DSC6"/>
<accession>A0A6A6DSC6</accession>
<evidence type="ECO:0000313" key="2">
    <source>
        <dbReference type="EMBL" id="KAF2182504.1"/>
    </source>
</evidence>
<name>A0A6A6DSC6_9PEZI</name>
<evidence type="ECO:0000313" key="3">
    <source>
        <dbReference type="Proteomes" id="UP000800200"/>
    </source>
</evidence>
<feature type="region of interest" description="Disordered" evidence="1">
    <location>
        <begin position="159"/>
        <end position="219"/>
    </location>
</feature>
<proteinExistence type="predicted"/>
<dbReference type="EMBL" id="ML994647">
    <property type="protein sequence ID" value="KAF2182504.1"/>
    <property type="molecule type" value="Genomic_DNA"/>
</dbReference>
<sequence length="219" mass="24932">MAAMFRNFAFEAASRHPSSVLEAERSAMNVSPTSTPFPPPPQQTRLPTPPPCSMRELAQKFNRHNLRVEVDPAYEVPPFYEPLTPPSDDFAFPVDSEYPREAPYSCLSPAEFRLQRQANTQMQCSPSHIKDISLLVGRMIEEGDQCCVYDSKPRTWLNSSEADEDEGVDMDYNPPMSWERPPYTLKLRRSGDRLSGQAMVSKSVRMRKRSRAVKRTSSK</sequence>
<protein>
    <submittedName>
        <fullName evidence="2">Uncharacterized protein</fullName>
    </submittedName>
</protein>
<feature type="compositionally biased region" description="Pro residues" evidence="1">
    <location>
        <begin position="35"/>
        <end position="51"/>
    </location>
</feature>
<feature type="region of interest" description="Disordered" evidence="1">
    <location>
        <begin position="13"/>
        <end position="51"/>
    </location>
</feature>
<evidence type="ECO:0000256" key="1">
    <source>
        <dbReference type="SAM" id="MobiDB-lite"/>
    </source>
</evidence>
<keyword evidence="3" id="KW-1185">Reference proteome</keyword>
<organism evidence="2 3">
    <name type="scientific">Zopfia rhizophila CBS 207.26</name>
    <dbReference type="NCBI Taxonomy" id="1314779"/>
    <lineage>
        <taxon>Eukaryota</taxon>
        <taxon>Fungi</taxon>
        <taxon>Dikarya</taxon>
        <taxon>Ascomycota</taxon>
        <taxon>Pezizomycotina</taxon>
        <taxon>Dothideomycetes</taxon>
        <taxon>Dothideomycetes incertae sedis</taxon>
        <taxon>Zopfiaceae</taxon>
        <taxon>Zopfia</taxon>
    </lineage>
</organism>
<feature type="compositionally biased region" description="Basic residues" evidence="1">
    <location>
        <begin position="204"/>
        <end position="219"/>
    </location>
</feature>
<dbReference type="OrthoDB" id="3910171at2759"/>